<feature type="signal peptide" evidence="12">
    <location>
        <begin position="1"/>
        <end position="23"/>
    </location>
</feature>
<dbReference type="PANTHER" id="PTHR48061">
    <property type="entry name" value="LEUCINE-RICH REPEAT RECEPTOR PROTEIN KINASE EMS1-LIKE-RELATED"/>
    <property type="match status" value="1"/>
</dbReference>
<evidence type="ECO:0000256" key="11">
    <source>
        <dbReference type="ARBA" id="ARBA00023180"/>
    </source>
</evidence>
<sequence length="474" mass="53181">MKTTLLSFLLCYCFIHLTVVVSAKCLQDQQSLLLQLKNNLTFAPQFSTKLKMWNENTPCCNWSGVTCDNEGNVIGLDLSGEEIFGGFDHSSSLFRLQYLQKLNLAYNNFNSSIPSGFSKLVMLNYLNLSYSSIAGNIPMEISKLTRLVTLDLSSFSNSKEQGPTIYNRNLPTFLQNLTSLRQLYLDGISIPTMGHKWGNALLPLRDLQELSMSRCDLSGPLDSSLTKLVNLSILILNGNNFSSSVPETFANSLSNLTHLTYLDLSYNNINGEIPLSLFTLPSLEEIYLSFNRLSGSLQLDNVLKLKSLTALDLSHNNISIHENVVNVDFSSIPKFRYLSLASCNLNILPNLLINQSTLFHLDLSNNKIQGEIPNWIWKLQDLIFLNFSHNFITSLEGPFQSLISKLEFLDLHNNKLQGSIPSFPKHALFLDYSNNNFSAFPQDIGSSLSYMNFLSFSNNNIHGSIPDYLCNASQ</sequence>
<keyword evidence="6 12" id="KW-0732">Signal</keyword>
<dbReference type="SUPFAM" id="SSF52058">
    <property type="entry name" value="L domain-like"/>
    <property type="match status" value="1"/>
</dbReference>
<organism evidence="15 16">
    <name type="scientific">Pisum sativum</name>
    <name type="common">Garden pea</name>
    <name type="synonym">Lathyrus oleraceus</name>
    <dbReference type="NCBI Taxonomy" id="3888"/>
    <lineage>
        <taxon>Eukaryota</taxon>
        <taxon>Viridiplantae</taxon>
        <taxon>Streptophyta</taxon>
        <taxon>Embryophyta</taxon>
        <taxon>Tracheophyta</taxon>
        <taxon>Spermatophyta</taxon>
        <taxon>Magnoliopsida</taxon>
        <taxon>eudicotyledons</taxon>
        <taxon>Gunneridae</taxon>
        <taxon>Pentapetalae</taxon>
        <taxon>rosids</taxon>
        <taxon>fabids</taxon>
        <taxon>Fabales</taxon>
        <taxon>Fabaceae</taxon>
        <taxon>Papilionoideae</taxon>
        <taxon>50 kb inversion clade</taxon>
        <taxon>NPAAA clade</taxon>
        <taxon>Hologalegina</taxon>
        <taxon>IRL clade</taxon>
        <taxon>Fabeae</taxon>
        <taxon>Lathyrus</taxon>
    </lineage>
</organism>
<dbReference type="PROSITE" id="PS51450">
    <property type="entry name" value="LRR"/>
    <property type="match status" value="2"/>
</dbReference>
<dbReference type="PANTHER" id="PTHR48061:SF49">
    <property type="entry name" value="DISEASE RESISTANCE FAMILY PROTEIN_LRR PROTEIN"/>
    <property type="match status" value="1"/>
</dbReference>
<proteinExistence type="inferred from homology"/>
<evidence type="ECO:0000256" key="10">
    <source>
        <dbReference type="ARBA" id="ARBA00023170"/>
    </source>
</evidence>
<keyword evidence="9" id="KW-0472">Membrane</keyword>
<comment type="subcellular location">
    <subcellularLocation>
        <location evidence="1">Cell membrane</location>
        <topology evidence="1">Single-pass type I membrane protein</topology>
    </subcellularLocation>
</comment>
<keyword evidence="7" id="KW-0677">Repeat</keyword>
<name>A0A9D4VZU2_PEA</name>
<keyword evidence="3" id="KW-1003">Cell membrane</keyword>
<dbReference type="SMART" id="SM00365">
    <property type="entry name" value="LRR_SD22"/>
    <property type="match status" value="4"/>
</dbReference>
<dbReference type="Gramene" id="Psat07G0666400-T1">
    <property type="protein sequence ID" value="KAI5391954.1"/>
    <property type="gene ID" value="KIW84_076664"/>
</dbReference>
<dbReference type="PRINTS" id="PR00019">
    <property type="entry name" value="LEURICHRPT"/>
</dbReference>
<dbReference type="InterPro" id="IPR001611">
    <property type="entry name" value="Leu-rich_rpt"/>
</dbReference>
<dbReference type="SMART" id="SM00369">
    <property type="entry name" value="LRR_TYP"/>
    <property type="match status" value="6"/>
</dbReference>
<keyword evidence="10" id="KW-0675">Receptor</keyword>
<keyword evidence="4" id="KW-0433">Leucine-rich repeat</keyword>
<dbReference type="InterPro" id="IPR055414">
    <property type="entry name" value="LRR_R13L4/SHOC2-like"/>
</dbReference>
<feature type="domain" description="Disease resistance R13L4/SHOC-2-like LRR" evidence="14">
    <location>
        <begin position="91"/>
        <end position="311"/>
    </location>
</feature>
<keyword evidence="8" id="KW-1133">Transmembrane helix</keyword>
<evidence type="ECO:0000256" key="4">
    <source>
        <dbReference type="ARBA" id="ARBA00022614"/>
    </source>
</evidence>
<dbReference type="InterPro" id="IPR032675">
    <property type="entry name" value="LRR_dom_sf"/>
</dbReference>
<dbReference type="EMBL" id="JAMSHJ010000007">
    <property type="protein sequence ID" value="KAI5391954.1"/>
    <property type="molecule type" value="Genomic_DNA"/>
</dbReference>
<evidence type="ECO:0000313" key="15">
    <source>
        <dbReference type="EMBL" id="KAI5391954.1"/>
    </source>
</evidence>
<evidence type="ECO:0000256" key="5">
    <source>
        <dbReference type="ARBA" id="ARBA00022692"/>
    </source>
</evidence>
<feature type="non-terminal residue" evidence="15">
    <location>
        <position position="474"/>
    </location>
</feature>
<dbReference type="Pfam" id="PF23598">
    <property type="entry name" value="LRR_14"/>
    <property type="match status" value="1"/>
</dbReference>
<dbReference type="FunFam" id="3.80.10.10:FF:000041">
    <property type="entry name" value="LRR receptor-like serine/threonine-protein kinase ERECTA"/>
    <property type="match status" value="1"/>
</dbReference>
<dbReference type="InterPro" id="IPR013210">
    <property type="entry name" value="LRR_N_plant-typ"/>
</dbReference>
<evidence type="ECO:0000256" key="8">
    <source>
        <dbReference type="ARBA" id="ARBA00022989"/>
    </source>
</evidence>
<dbReference type="InterPro" id="IPR046956">
    <property type="entry name" value="RLP23-like"/>
</dbReference>
<evidence type="ECO:0000313" key="16">
    <source>
        <dbReference type="Proteomes" id="UP001058974"/>
    </source>
</evidence>
<evidence type="ECO:0000256" key="2">
    <source>
        <dbReference type="ARBA" id="ARBA00009592"/>
    </source>
</evidence>
<feature type="chain" id="PRO_5038801061" description="Leucine-rich repeat-containing N-terminal plant-type domain-containing protein" evidence="12">
    <location>
        <begin position="24"/>
        <end position="474"/>
    </location>
</feature>
<dbReference type="Pfam" id="PF00560">
    <property type="entry name" value="LRR_1"/>
    <property type="match status" value="3"/>
</dbReference>
<evidence type="ECO:0000256" key="7">
    <source>
        <dbReference type="ARBA" id="ARBA00022737"/>
    </source>
</evidence>
<dbReference type="Gene3D" id="3.80.10.10">
    <property type="entry name" value="Ribonuclease Inhibitor"/>
    <property type="match status" value="4"/>
</dbReference>
<reference evidence="15 16" key="1">
    <citation type="journal article" date="2022" name="Nat. Genet.">
        <title>Improved pea reference genome and pan-genome highlight genomic features and evolutionary characteristics.</title>
        <authorList>
            <person name="Yang T."/>
            <person name="Liu R."/>
            <person name="Luo Y."/>
            <person name="Hu S."/>
            <person name="Wang D."/>
            <person name="Wang C."/>
            <person name="Pandey M.K."/>
            <person name="Ge S."/>
            <person name="Xu Q."/>
            <person name="Li N."/>
            <person name="Li G."/>
            <person name="Huang Y."/>
            <person name="Saxena R.K."/>
            <person name="Ji Y."/>
            <person name="Li M."/>
            <person name="Yan X."/>
            <person name="He Y."/>
            <person name="Liu Y."/>
            <person name="Wang X."/>
            <person name="Xiang C."/>
            <person name="Varshney R.K."/>
            <person name="Ding H."/>
            <person name="Gao S."/>
            <person name="Zong X."/>
        </authorList>
    </citation>
    <scope>NUCLEOTIDE SEQUENCE [LARGE SCALE GENOMIC DNA]</scope>
    <source>
        <strain evidence="15 16">cv. Zhongwan 6</strain>
    </source>
</reference>
<evidence type="ECO:0000256" key="6">
    <source>
        <dbReference type="ARBA" id="ARBA00022729"/>
    </source>
</evidence>
<evidence type="ECO:0000256" key="3">
    <source>
        <dbReference type="ARBA" id="ARBA00022475"/>
    </source>
</evidence>
<evidence type="ECO:0000259" key="13">
    <source>
        <dbReference type="Pfam" id="PF08263"/>
    </source>
</evidence>
<comment type="similarity">
    <text evidence="2">Belongs to the RLP family.</text>
</comment>
<dbReference type="Proteomes" id="UP001058974">
    <property type="component" value="Chromosome 7"/>
</dbReference>
<keyword evidence="5" id="KW-0812">Transmembrane</keyword>
<accession>A0A9D4VZU2</accession>
<dbReference type="InterPro" id="IPR003591">
    <property type="entry name" value="Leu-rich_rpt_typical-subtyp"/>
</dbReference>
<evidence type="ECO:0000256" key="9">
    <source>
        <dbReference type="ARBA" id="ARBA00023136"/>
    </source>
</evidence>
<protein>
    <recommendedName>
        <fullName evidence="17">Leucine-rich repeat-containing N-terminal plant-type domain-containing protein</fullName>
    </recommendedName>
</protein>
<evidence type="ECO:0000259" key="14">
    <source>
        <dbReference type="Pfam" id="PF23598"/>
    </source>
</evidence>
<dbReference type="GO" id="GO:0005886">
    <property type="term" value="C:plasma membrane"/>
    <property type="evidence" value="ECO:0007669"/>
    <property type="project" value="UniProtKB-SubCell"/>
</dbReference>
<evidence type="ECO:0008006" key="17">
    <source>
        <dbReference type="Google" id="ProtNLM"/>
    </source>
</evidence>
<evidence type="ECO:0000256" key="12">
    <source>
        <dbReference type="SAM" id="SignalP"/>
    </source>
</evidence>
<gene>
    <name evidence="15" type="ORF">KIW84_076664</name>
</gene>
<evidence type="ECO:0000256" key="1">
    <source>
        <dbReference type="ARBA" id="ARBA00004251"/>
    </source>
</evidence>
<keyword evidence="11" id="KW-0325">Glycoprotein</keyword>
<dbReference type="Pfam" id="PF08263">
    <property type="entry name" value="LRRNT_2"/>
    <property type="match status" value="1"/>
</dbReference>
<feature type="domain" description="Leucine-rich repeat-containing N-terminal plant-type" evidence="13">
    <location>
        <begin position="27"/>
        <end position="68"/>
    </location>
</feature>
<comment type="caution">
    <text evidence="15">The sequence shown here is derived from an EMBL/GenBank/DDBJ whole genome shotgun (WGS) entry which is preliminary data.</text>
</comment>
<keyword evidence="16" id="KW-1185">Reference proteome</keyword>
<dbReference type="AlphaFoldDB" id="A0A9D4VZU2"/>